<protein>
    <submittedName>
        <fullName evidence="2">Uncharacterized protein</fullName>
    </submittedName>
</protein>
<dbReference type="AlphaFoldDB" id="A0A9D4PH78"/>
<sequence>MFHPAQAWQPQFDPPLPPFRTSCLQSWFKEFEAAMELNIWLQEFMFQVLEYHPPRDLKRHLTYFSWSPRPYDDLRHGVLQFYGIRHRPFLKSDPATLDTPSSTWTPSAPWPVQTVPLPTTGYTAEPVPPLCITDLTPATGPCTVTFAAESCAAPLAPRGDSTITDEPADLAAEHTPVLILVEARDTARFANTSAPAAQAPVDCQSNHDLSSNALNGSQSSPDVPARISSDLSEEPHPTPSCLSTTQAPSVVERLHEIYAQRPTRGPSRTDIVLSTGALLSALKKLHRAMVGFASTRAFCTTSATSTCNAPLWFNRCR</sequence>
<keyword evidence="3" id="KW-1185">Reference proteome</keyword>
<comment type="caution">
    <text evidence="2">The sequence shown here is derived from an EMBL/GenBank/DDBJ whole genome shotgun (WGS) entry which is preliminary data.</text>
</comment>
<organism evidence="2 3">
    <name type="scientific">Rhipicephalus sanguineus</name>
    <name type="common">Brown dog tick</name>
    <name type="synonym">Ixodes sanguineus</name>
    <dbReference type="NCBI Taxonomy" id="34632"/>
    <lineage>
        <taxon>Eukaryota</taxon>
        <taxon>Metazoa</taxon>
        <taxon>Ecdysozoa</taxon>
        <taxon>Arthropoda</taxon>
        <taxon>Chelicerata</taxon>
        <taxon>Arachnida</taxon>
        <taxon>Acari</taxon>
        <taxon>Parasitiformes</taxon>
        <taxon>Ixodida</taxon>
        <taxon>Ixodoidea</taxon>
        <taxon>Ixodidae</taxon>
        <taxon>Rhipicephalinae</taxon>
        <taxon>Rhipicephalus</taxon>
        <taxon>Rhipicephalus</taxon>
    </lineage>
</organism>
<reference evidence="2" key="2">
    <citation type="submission" date="2021-09" db="EMBL/GenBank/DDBJ databases">
        <authorList>
            <person name="Jia N."/>
            <person name="Wang J."/>
            <person name="Shi W."/>
            <person name="Du L."/>
            <person name="Sun Y."/>
            <person name="Zhan W."/>
            <person name="Jiang J."/>
            <person name="Wang Q."/>
            <person name="Zhang B."/>
            <person name="Ji P."/>
            <person name="Sakyi L.B."/>
            <person name="Cui X."/>
            <person name="Yuan T."/>
            <person name="Jiang B."/>
            <person name="Yang W."/>
            <person name="Lam T.T.-Y."/>
            <person name="Chang Q."/>
            <person name="Ding S."/>
            <person name="Wang X."/>
            <person name="Zhu J."/>
            <person name="Ruan X."/>
            <person name="Zhao L."/>
            <person name="Wei J."/>
            <person name="Que T."/>
            <person name="Du C."/>
            <person name="Cheng J."/>
            <person name="Dai P."/>
            <person name="Han X."/>
            <person name="Huang E."/>
            <person name="Gao Y."/>
            <person name="Liu J."/>
            <person name="Shao H."/>
            <person name="Ye R."/>
            <person name="Li L."/>
            <person name="Wei W."/>
            <person name="Wang X."/>
            <person name="Wang C."/>
            <person name="Huo Q."/>
            <person name="Li W."/>
            <person name="Guo W."/>
            <person name="Chen H."/>
            <person name="Chen S."/>
            <person name="Zhou L."/>
            <person name="Zhou L."/>
            <person name="Ni X."/>
            <person name="Tian J."/>
            <person name="Zhou Y."/>
            <person name="Sheng Y."/>
            <person name="Liu T."/>
            <person name="Pan Y."/>
            <person name="Xia L."/>
            <person name="Li J."/>
            <person name="Zhao F."/>
            <person name="Cao W."/>
        </authorList>
    </citation>
    <scope>NUCLEOTIDE SEQUENCE</scope>
    <source>
        <strain evidence="2">Rsan-2018</strain>
        <tissue evidence="2">Larvae</tissue>
    </source>
</reference>
<proteinExistence type="predicted"/>
<feature type="region of interest" description="Disordered" evidence="1">
    <location>
        <begin position="195"/>
        <end position="246"/>
    </location>
</feature>
<dbReference type="EMBL" id="JABSTV010001254">
    <property type="protein sequence ID" value="KAH7940122.1"/>
    <property type="molecule type" value="Genomic_DNA"/>
</dbReference>
<dbReference type="Proteomes" id="UP000821837">
    <property type="component" value="Chromosome 8"/>
</dbReference>
<dbReference type="VEuPathDB" id="VectorBase:RSAN_026006"/>
<feature type="compositionally biased region" description="Polar residues" evidence="1">
    <location>
        <begin position="203"/>
        <end position="221"/>
    </location>
</feature>
<gene>
    <name evidence="2" type="ORF">HPB52_021875</name>
</gene>
<evidence type="ECO:0000256" key="1">
    <source>
        <dbReference type="SAM" id="MobiDB-lite"/>
    </source>
</evidence>
<evidence type="ECO:0000313" key="2">
    <source>
        <dbReference type="EMBL" id="KAH7940122.1"/>
    </source>
</evidence>
<evidence type="ECO:0000313" key="3">
    <source>
        <dbReference type="Proteomes" id="UP000821837"/>
    </source>
</evidence>
<name>A0A9D4PH78_RHISA</name>
<accession>A0A9D4PH78</accession>
<reference evidence="2" key="1">
    <citation type="journal article" date="2020" name="Cell">
        <title>Large-Scale Comparative Analyses of Tick Genomes Elucidate Their Genetic Diversity and Vector Capacities.</title>
        <authorList>
            <consortium name="Tick Genome and Microbiome Consortium (TIGMIC)"/>
            <person name="Jia N."/>
            <person name="Wang J."/>
            <person name="Shi W."/>
            <person name="Du L."/>
            <person name="Sun Y."/>
            <person name="Zhan W."/>
            <person name="Jiang J.F."/>
            <person name="Wang Q."/>
            <person name="Zhang B."/>
            <person name="Ji P."/>
            <person name="Bell-Sakyi L."/>
            <person name="Cui X.M."/>
            <person name="Yuan T.T."/>
            <person name="Jiang B.G."/>
            <person name="Yang W.F."/>
            <person name="Lam T.T."/>
            <person name="Chang Q.C."/>
            <person name="Ding S.J."/>
            <person name="Wang X.J."/>
            <person name="Zhu J.G."/>
            <person name="Ruan X.D."/>
            <person name="Zhao L."/>
            <person name="Wei J.T."/>
            <person name="Ye R.Z."/>
            <person name="Que T.C."/>
            <person name="Du C.H."/>
            <person name="Zhou Y.H."/>
            <person name="Cheng J.X."/>
            <person name="Dai P.F."/>
            <person name="Guo W.B."/>
            <person name="Han X.H."/>
            <person name="Huang E.J."/>
            <person name="Li L.F."/>
            <person name="Wei W."/>
            <person name="Gao Y.C."/>
            <person name="Liu J.Z."/>
            <person name="Shao H.Z."/>
            <person name="Wang X."/>
            <person name="Wang C.C."/>
            <person name="Yang T.C."/>
            <person name="Huo Q.B."/>
            <person name="Li W."/>
            <person name="Chen H.Y."/>
            <person name="Chen S.E."/>
            <person name="Zhou L.G."/>
            <person name="Ni X.B."/>
            <person name="Tian J.H."/>
            <person name="Sheng Y."/>
            <person name="Liu T."/>
            <person name="Pan Y.S."/>
            <person name="Xia L.Y."/>
            <person name="Li J."/>
            <person name="Zhao F."/>
            <person name="Cao W.C."/>
        </authorList>
    </citation>
    <scope>NUCLEOTIDE SEQUENCE</scope>
    <source>
        <strain evidence="2">Rsan-2018</strain>
    </source>
</reference>